<protein>
    <submittedName>
        <fullName evidence="1">Uncharacterized protein</fullName>
    </submittedName>
</protein>
<dbReference type="AlphaFoldDB" id="Q8CC24"/>
<reference evidence="1" key="1">
    <citation type="journal article" date="1999" name="Methods Enzymol.">
        <title>High-efficiency full-length cDNA cloning.</title>
        <authorList>
            <person name="Carninci P."/>
            <person name="Hayashizaki Y."/>
        </authorList>
    </citation>
    <scope>NUCLEOTIDE SEQUENCE</scope>
    <source>
        <strain evidence="1">C57BL/6J</strain>
        <tissue evidence="1">Diencephalon</tissue>
    </source>
</reference>
<organism evidence="1">
    <name type="scientific">Mus musculus</name>
    <name type="common">Mouse</name>
    <dbReference type="NCBI Taxonomy" id="10090"/>
    <lineage>
        <taxon>Eukaryota</taxon>
        <taxon>Metazoa</taxon>
        <taxon>Chordata</taxon>
        <taxon>Craniata</taxon>
        <taxon>Vertebrata</taxon>
        <taxon>Euteleostomi</taxon>
        <taxon>Mammalia</taxon>
        <taxon>Eutheria</taxon>
        <taxon>Euarchontoglires</taxon>
        <taxon>Glires</taxon>
        <taxon>Rodentia</taxon>
        <taxon>Myomorpha</taxon>
        <taxon>Muroidea</taxon>
        <taxon>Muridae</taxon>
        <taxon>Murinae</taxon>
        <taxon>Mus</taxon>
        <taxon>Mus</taxon>
    </lineage>
</organism>
<reference evidence="1" key="8">
    <citation type="journal article" date="2005" name="Science">
        <title>Antisense Transcription in the Mammalian Transcriptome.</title>
        <authorList>
            <consortium name="RIKEN Genome Exploration Research Group and Genome Science Group (Genome Network Project Core Group) and the FANTOM Consortium"/>
        </authorList>
    </citation>
    <scope>NUCLEOTIDE SEQUENCE</scope>
    <source>
        <strain evidence="1">C57BL/6J</strain>
        <tissue evidence="1">Diencephalon</tissue>
    </source>
</reference>
<name>Q8CC24_MOUSE</name>
<proteinExistence type="evidence at transcript level"/>
<evidence type="ECO:0000313" key="1">
    <source>
        <dbReference type="EMBL" id="BAC28566.1"/>
    </source>
</evidence>
<dbReference type="AGR" id="MGI:3642583"/>
<reference evidence="1" key="6">
    <citation type="journal article" date="2002" name="Nature">
        <title>Analysis of the mouse transcriptome based on functional annotation of 60,770 full-length cDNAs.</title>
        <authorList>
            <consortium name="The FANTOM Consortium and the RIKEN Genome Exploration Research Group Phase I and II Team"/>
        </authorList>
    </citation>
    <scope>NUCLEOTIDE SEQUENCE</scope>
    <source>
        <strain evidence="1">C57BL/6J</strain>
        <tissue evidence="1">Diencephalon</tissue>
    </source>
</reference>
<reference evidence="1" key="5">
    <citation type="submission" date="2001-07" db="EMBL/GenBank/DDBJ databases">
        <authorList>
            <person name="Adachi J."/>
            <person name="Aizawa K."/>
            <person name="Akimura T."/>
            <person name="Arakawa T."/>
            <person name="Bono H."/>
            <person name="Carninci P."/>
            <person name="Fukuda S."/>
            <person name="Furuno M."/>
            <person name="Hanagaki T."/>
            <person name="Hara A."/>
            <person name="Hashizume W."/>
            <person name="Hayashida K."/>
            <person name="Hayatsu N."/>
            <person name="Hiramoto K."/>
            <person name="Hiraoka T."/>
            <person name="Hirozane T."/>
            <person name="Hori F."/>
            <person name="Imotani K."/>
            <person name="Ishii Y."/>
            <person name="Itoh M."/>
            <person name="Kagawa I."/>
            <person name="Kasukawa T."/>
            <person name="Katoh H."/>
            <person name="Kawai J."/>
            <person name="Kojima Y."/>
            <person name="Kondo S."/>
            <person name="Konno H."/>
            <person name="Kouda M."/>
            <person name="Koya S."/>
            <person name="Kurihara C."/>
            <person name="Matsuyama T."/>
            <person name="Miyazaki A."/>
            <person name="Murata M."/>
            <person name="Nakamura M."/>
            <person name="Nishi K."/>
            <person name="Nomura K."/>
            <person name="Numazaki R."/>
            <person name="Ohno M."/>
            <person name="Ohsato N."/>
            <person name="Okazaki Y."/>
            <person name="Saito R."/>
            <person name="Saitoh H."/>
            <person name="Sakai C."/>
            <person name="Sakai K."/>
            <person name="Sakazume N."/>
            <person name="Sano H."/>
            <person name="Sasaki D."/>
            <person name="Shibata K."/>
            <person name="Shinagawa A."/>
            <person name="Shiraki T."/>
            <person name="Sogabe Y."/>
            <person name="Tagami M."/>
            <person name="Tagawa A."/>
            <person name="Takahashi F."/>
            <person name="Takaku-Akahira S."/>
            <person name="Takeda Y."/>
            <person name="Tanaka T."/>
            <person name="Tomaru A."/>
            <person name="Toya T."/>
            <person name="Yasunishi A."/>
            <person name="Muramatsu M."/>
            <person name="Hayashizaki Y."/>
        </authorList>
    </citation>
    <scope>NUCLEOTIDE SEQUENCE</scope>
    <source>
        <strain evidence="1">C57BL/6J</strain>
        <tissue evidence="1">Diencephalon</tissue>
    </source>
</reference>
<dbReference type="EMBL" id="AK034060">
    <property type="protein sequence ID" value="BAC28566.1"/>
    <property type="molecule type" value="mRNA"/>
</dbReference>
<reference evidence="1" key="4">
    <citation type="journal article" date="2001" name="Nature">
        <title>Functional annotation of a full-length mouse cDNA collection.</title>
        <authorList>
            <consortium name="The RIKEN Genome Exploration Research Group Phase II Team and the FANTOM Consortium"/>
        </authorList>
    </citation>
    <scope>NUCLEOTIDE SEQUENCE</scope>
    <source>
        <strain evidence="1">C57BL/6J</strain>
        <tissue evidence="1">Diencephalon</tissue>
    </source>
</reference>
<evidence type="ECO:0000313" key="2">
    <source>
        <dbReference type="MGI" id="MGI:3642583"/>
    </source>
</evidence>
<reference evidence="1" key="2">
    <citation type="journal article" date="2000" name="Genome Res.">
        <title>Normalization and subtraction of cap-trapper-selected cDNAs to prepare full-length cDNA libraries for rapid discovery of new genes.</title>
        <authorList>
            <person name="Carninci P."/>
            <person name="Shibata Y."/>
            <person name="Hayatsu N."/>
            <person name="Sugahara Y."/>
            <person name="Shibata K."/>
            <person name="Itoh M."/>
            <person name="Konno H."/>
            <person name="Okazaki Y."/>
            <person name="Muramatsu M."/>
            <person name="Hayashizaki Y."/>
        </authorList>
    </citation>
    <scope>NUCLEOTIDE SEQUENCE</scope>
    <source>
        <strain evidence="1">C57BL/6J</strain>
        <tissue evidence="1">Diencephalon</tissue>
    </source>
</reference>
<reference evidence="1" key="3">
    <citation type="journal article" date="2000" name="Genome Res.">
        <title>RIKEN integrated sequence analysis (RISA) system--384-format sequencing pipeline with 384 multicapillary sequencer.</title>
        <authorList>
            <person name="Shibata K."/>
            <person name="Itoh M."/>
            <person name="Aizawa K."/>
            <person name="Nagaoka S."/>
            <person name="Sasaki N."/>
            <person name="Carninci P."/>
            <person name="Konno H."/>
            <person name="Akiyama J."/>
            <person name="Nishi K."/>
            <person name="Kitsunai T."/>
            <person name="Tashiro H."/>
            <person name="Itoh M."/>
            <person name="Sumi N."/>
            <person name="Ishii Y."/>
            <person name="Nakamura S."/>
            <person name="Hazama M."/>
            <person name="Nishine T."/>
            <person name="Harada A."/>
            <person name="Yamamoto R."/>
            <person name="Matsumoto H."/>
            <person name="Sakaguchi S."/>
            <person name="Ikegami T."/>
            <person name="Kashiwagi K."/>
            <person name="Fujiwake S."/>
            <person name="Inoue K."/>
            <person name="Togawa Y."/>
            <person name="Izawa M."/>
            <person name="Ohara E."/>
            <person name="Watahiki M."/>
            <person name="Yoneda Y."/>
            <person name="Ishikawa T."/>
            <person name="Ozawa K."/>
            <person name="Tanaka T."/>
            <person name="Matsuura S."/>
            <person name="Kawai J."/>
            <person name="Okazaki Y."/>
            <person name="Muramatsu M."/>
            <person name="Inoue Y."/>
            <person name="Kira A."/>
            <person name="Hayashizaki Y."/>
        </authorList>
    </citation>
    <scope>NUCLEOTIDE SEQUENCE</scope>
    <source>
        <strain evidence="1">C57BL/6J</strain>
        <tissue evidence="1">Diencephalon</tissue>
    </source>
</reference>
<reference evidence="1" key="7">
    <citation type="journal article" date="2005" name="Science">
        <title>The Transcriptional Landscape of the Mammalian Genome.</title>
        <authorList>
            <consortium name="The FANTOM Consortium"/>
            <consortium name="Riken Genome Exploration Research Group and Genome Science Group (Genome Network Project Core Group)"/>
        </authorList>
    </citation>
    <scope>NUCLEOTIDE SEQUENCE</scope>
    <source>
        <strain evidence="1">C57BL/6J</strain>
        <tissue evidence="1">Diencephalon</tissue>
    </source>
</reference>
<dbReference type="MGI" id="MGI:3642583">
    <property type="gene designation" value="Gm9927"/>
</dbReference>
<sequence length="105" mass="11977">MKIAVALENRKINTCKENVKRKLACLGNLGMFCCKVSYQQDFYTAAVIRVRNVCYYWRKKYRGPVTSCVLYIVNIKTSKDVQELISAKTETATFRVLILGSPTSL</sequence>
<accession>Q8CC24</accession>
<gene>
    <name evidence="2" type="primary">Gm9927</name>
</gene>